<dbReference type="InterPro" id="IPR002156">
    <property type="entry name" value="RNaseH_domain"/>
</dbReference>
<dbReference type="InterPro" id="IPR053151">
    <property type="entry name" value="RNase_H-like"/>
</dbReference>
<dbReference type="Proteomes" id="UP000075243">
    <property type="component" value="Unassembled WGS sequence"/>
</dbReference>
<reference evidence="2" key="1">
    <citation type="journal article" date="2012" name="Nat. Biotechnol.">
        <title>Draft genome sequence of pigeonpea (Cajanus cajan), an orphan legume crop of resource-poor farmers.</title>
        <authorList>
            <person name="Varshney R.K."/>
            <person name="Chen W."/>
            <person name="Li Y."/>
            <person name="Bharti A.K."/>
            <person name="Saxena R.K."/>
            <person name="Schlueter J.A."/>
            <person name="Donoghue M.T."/>
            <person name="Azam S."/>
            <person name="Fan G."/>
            <person name="Whaley A.M."/>
            <person name="Farmer A.D."/>
            <person name="Sheridan J."/>
            <person name="Iwata A."/>
            <person name="Tuteja R."/>
            <person name="Penmetsa R.V."/>
            <person name="Wu W."/>
            <person name="Upadhyaya H.D."/>
            <person name="Yang S.P."/>
            <person name="Shah T."/>
            <person name="Saxena K.B."/>
            <person name="Michael T."/>
            <person name="McCombie W.R."/>
            <person name="Yang B."/>
            <person name="Zhang G."/>
            <person name="Yang H."/>
            <person name="Wang J."/>
            <person name="Spillane C."/>
            <person name="Cook D.R."/>
            <person name="May G.D."/>
            <person name="Xu X."/>
            <person name="Jackson S.A."/>
        </authorList>
    </citation>
    <scope>NUCLEOTIDE SEQUENCE [LARGE SCALE GENOMIC DNA]</scope>
</reference>
<dbReference type="PANTHER" id="PTHR47723:SF19">
    <property type="entry name" value="POLYNUCLEOTIDYL TRANSFERASE, RIBONUCLEASE H-LIKE SUPERFAMILY PROTEIN"/>
    <property type="match status" value="1"/>
</dbReference>
<dbReference type="InterPro" id="IPR036397">
    <property type="entry name" value="RNaseH_sf"/>
</dbReference>
<dbReference type="EMBL" id="KQ485724">
    <property type="protein sequence ID" value="KYP31718.1"/>
    <property type="molecule type" value="Genomic_DNA"/>
</dbReference>
<dbReference type="Gene3D" id="3.30.420.10">
    <property type="entry name" value="Ribonuclease H-like superfamily/Ribonuclease H"/>
    <property type="match status" value="1"/>
</dbReference>
<dbReference type="CDD" id="cd06222">
    <property type="entry name" value="RNase_H_like"/>
    <property type="match status" value="1"/>
</dbReference>
<feature type="domain" description="RNase H type-1" evidence="1">
    <location>
        <begin position="14"/>
        <end position="95"/>
    </location>
</feature>
<evidence type="ECO:0000313" key="2">
    <source>
        <dbReference type="EMBL" id="KYP31718.1"/>
    </source>
</evidence>
<proteinExistence type="predicted"/>
<protein>
    <recommendedName>
        <fullName evidence="1">RNase H type-1 domain-containing protein</fullName>
    </recommendedName>
</protein>
<dbReference type="InterPro" id="IPR044730">
    <property type="entry name" value="RNase_H-like_dom_plant"/>
</dbReference>
<sequence>MAAETGWQSRLPPPHEAEVVALLEALQWLLTLPYESVYVEIDCKHVVNNLNDPSIHHLEYGIILTQCSTLLTSHNNLKVRFIKRQANCVTHSLARVLRSFASPHSFDFIPPYIASIIMNEIS</sequence>
<evidence type="ECO:0000259" key="1">
    <source>
        <dbReference type="Pfam" id="PF13456"/>
    </source>
</evidence>
<dbReference type="Pfam" id="PF13456">
    <property type="entry name" value="RVT_3"/>
    <property type="match status" value="1"/>
</dbReference>
<dbReference type="GO" id="GO:0003676">
    <property type="term" value="F:nucleic acid binding"/>
    <property type="evidence" value="ECO:0007669"/>
    <property type="project" value="InterPro"/>
</dbReference>
<evidence type="ECO:0000313" key="3">
    <source>
        <dbReference type="Proteomes" id="UP000075243"/>
    </source>
</evidence>
<dbReference type="OMA" id="ANCVTHS"/>
<organism evidence="2 3">
    <name type="scientific">Cajanus cajan</name>
    <name type="common">Pigeon pea</name>
    <name type="synonym">Cajanus indicus</name>
    <dbReference type="NCBI Taxonomy" id="3821"/>
    <lineage>
        <taxon>Eukaryota</taxon>
        <taxon>Viridiplantae</taxon>
        <taxon>Streptophyta</taxon>
        <taxon>Embryophyta</taxon>
        <taxon>Tracheophyta</taxon>
        <taxon>Spermatophyta</taxon>
        <taxon>Magnoliopsida</taxon>
        <taxon>eudicotyledons</taxon>
        <taxon>Gunneridae</taxon>
        <taxon>Pentapetalae</taxon>
        <taxon>rosids</taxon>
        <taxon>fabids</taxon>
        <taxon>Fabales</taxon>
        <taxon>Fabaceae</taxon>
        <taxon>Papilionoideae</taxon>
        <taxon>50 kb inversion clade</taxon>
        <taxon>NPAAA clade</taxon>
        <taxon>indigoferoid/millettioid clade</taxon>
        <taxon>Phaseoleae</taxon>
        <taxon>Cajanus</taxon>
    </lineage>
</organism>
<dbReference type="AlphaFoldDB" id="A0A151QN41"/>
<keyword evidence="3" id="KW-1185">Reference proteome</keyword>
<dbReference type="InterPro" id="IPR012337">
    <property type="entry name" value="RNaseH-like_sf"/>
</dbReference>
<dbReference type="PANTHER" id="PTHR47723">
    <property type="entry name" value="OS05G0353850 PROTEIN"/>
    <property type="match status" value="1"/>
</dbReference>
<dbReference type="Gramene" id="C.cajan_46895.t">
    <property type="protein sequence ID" value="C.cajan_46895.t.cds1"/>
    <property type="gene ID" value="C.cajan_46895"/>
</dbReference>
<dbReference type="GO" id="GO:0004523">
    <property type="term" value="F:RNA-DNA hybrid ribonuclease activity"/>
    <property type="evidence" value="ECO:0007669"/>
    <property type="project" value="InterPro"/>
</dbReference>
<name>A0A151QN41_CAJCA</name>
<gene>
    <name evidence="2" type="ORF">KK1_047817</name>
</gene>
<accession>A0A151QN41</accession>
<dbReference type="SUPFAM" id="SSF53098">
    <property type="entry name" value="Ribonuclease H-like"/>
    <property type="match status" value="1"/>
</dbReference>